<dbReference type="Proteomes" id="UP001162640">
    <property type="component" value="Unassembled WGS sequence"/>
</dbReference>
<sequence length="271" mass="30635">MISSALSRSIRPAIRHNLFRTPTNTRAINFEASHLNVSSLTDPSCCEIIENSSDPRLEEVYHLRYNVARKIMHLPRSHPVVYEQADGNYGVKDALDDEESTIHFAVRNPNNGKVIAAIRTVDANKSVLEMEKYNWHNLSQEIKDEGVVEWCRLCADPSARGSSAAPMLYIQSVRYHQALGNCNFTFMVDQKATKLLKYYNNWTIAEQLTDAPVRCDEFEPGRKSYVMNMPMGKPGTLARAKFQSHVYYPAILGTCFMKSYRSLPAVVPAVA</sequence>
<evidence type="ECO:0000313" key="2">
    <source>
        <dbReference type="Proteomes" id="UP001162640"/>
    </source>
</evidence>
<protein>
    <submittedName>
        <fullName evidence="1">Uncharacterized protein</fullName>
    </submittedName>
</protein>
<comment type="caution">
    <text evidence="1">The sequence shown here is derived from an EMBL/GenBank/DDBJ whole genome shotgun (WGS) entry which is preliminary data.</text>
</comment>
<dbReference type="SUPFAM" id="SSF55729">
    <property type="entry name" value="Acyl-CoA N-acyltransferases (Nat)"/>
    <property type="match status" value="1"/>
</dbReference>
<organism evidence="1 2">
    <name type="scientific">Triparma laevis f. inornata</name>
    <dbReference type="NCBI Taxonomy" id="1714386"/>
    <lineage>
        <taxon>Eukaryota</taxon>
        <taxon>Sar</taxon>
        <taxon>Stramenopiles</taxon>
        <taxon>Ochrophyta</taxon>
        <taxon>Bolidophyceae</taxon>
        <taxon>Parmales</taxon>
        <taxon>Triparmaceae</taxon>
        <taxon>Triparma</taxon>
    </lineage>
</organism>
<gene>
    <name evidence="1" type="ORF">TL16_g04764</name>
</gene>
<proteinExistence type="predicted"/>
<name>A0A9W7E6F8_9STRA</name>
<dbReference type="Gene3D" id="3.40.630.30">
    <property type="match status" value="1"/>
</dbReference>
<dbReference type="InterPro" id="IPR016181">
    <property type="entry name" value="Acyl_CoA_acyltransferase"/>
</dbReference>
<reference evidence="2" key="1">
    <citation type="journal article" date="2023" name="Commun. Biol.">
        <title>Genome analysis of Parmales, the sister group of diatoms, reveals the evolutionary specialization of diatoms from phago-mixotrophs to photoautotrophs.</title>
        <authorList>
            <person name="Ban H."/>
            <person name="Sato S."/>
            <person name="Yoshikawa S."/>
            <person name="Yamada K."/>
            <person name="Nakamura Y."/>
            <person name="Ichinomiya M."/>
            <person name="Sato N."/>
            <person name="Blanc-Mathieu R."/>
            <person name="Endo H."/>
            <person name="Kuwata A."/>
            <person name="Ogata H."/>
        </authorList>
    </citation>
    <scope>NUCLEOTIDE SEQUENCE [LARGE SCALE GENOMIC DNA]</scope>
</reference>
<accession>A0A9W7E6F8</accession>
<evidence type="ECO:0000313" key="1">
    <source>
        <dbReference type="EMBL" id="GMH67772.1"/>
    </source>
</evidence>
<dbReference type="EMBL" id="BLQM01000134">
    <property type="protein sequence ID" value="GMH67772.1"/>
    <property type="molecule type" value="Genomic_DNA"/>
</dbReference>
<dbReference type="AlphaFoldDB" id="A0A9W7E6F8"/>